<sequence>MMSPLTIPLFPLHTVLFPGGVLPLRIFEVRYLDMVSHCLKSNSPFGICLIREGSEVGTAATTHEVGTLATIIDWDQRQDGLLGIDVQGGQRFRLLSHRVQSNQLIEANVEPILDEPAIKIPEEYQYLAELLAQFIEQVGKPYCNMPTHYESANWVGQRLAELLPMVHAQKQYLLELNDSIQRLDTIEHVLKTLNVRS</sequence>
<dbReference type="InterPro" id="IPR003111">
    <property type="entry name" value="Lon_prtase_N"/>
</dbReference>
<reference evidence="2 3" key="1">
    <citation type="submission" date="2011-11" db="EMBL/GenBank/DDBJ databases">
        <title>Improved High-Quality Draft sequence of Beggiatoa alba B18lD.</title>
        <authorList>
            <consortium name="US DOE Joint Genome Institute"/>
            <person name="Lucas S."/>
            <person name="Han J."/>
            <person name="Lapidus A."/>
            <person name="Cheng J.-F."/>
            <person name="Goodwin L."/>
            <person name="Pitluck S."/>
            <person name="Peters L."/>
            <person name="Mikhailova N."/>
            <person name="Held B."/>
            <person name="Detter J.C."/>
            <person name="Han C."/>
            <person name="Tapia R."/>
            <person name="Land M."/>
            <person name="Hauser L."/>
            <person name="Kyrpides N."/>
            <person name="Ivanova N."/>
            <person name="Pagani I."/>
            <person name="Samuel K."/>
            <person name="Teske A."/>
            <person name="Mueller J."/>
            <person name="Woyke T."/>
        </authorList>
    </citation>
    <scope>NUCLEOTIDE SEQUENCE [LARGE SCALE GENOMIC DNA]</scope>
    <source>
        <strain evidence="2 3">B18LD</strain>
    </source>
</reference>
<dbReference type="STRING" id="395493.BegalDRAFT_3005"/>
<feature type="domain" description="Lon N-terminal" evidence="1">
    <location>
        <begin position="4"/>
        <end position="194"/>
    </location>
</feature>
<dbReference type="AlphaFoldDB" id="I3CJN9"/>
<dbReference type="eggNOG" id="COG2802">
    <property type="taxonomic scope" value="Bacteria"/>
</dbReference>
<dbReference type="Pfam" id="PF02190">
    <property type="entry name" value="LON_substr_bdg"/>
    <property type="match status" value="1"/>
</dbReference>
<evidence type="ECO:0000313" key="2">
    <source>
        <dbReference type="EMBL" id="EIJ43832.1"/>
    </source>
</evidence>
<dbReference type="PANTHER" id="PTHR46732:SF8">
    <property type="entry name" value="ATP-DEPENDENT PROTEASE LA (LON) DOMAIN PROTEIN"/>
    <property type="match status" value="1"/>
</dbReference>
<dbReference type="Gene3D" id="1.10.4060.10">
    <property type="entry name" value="BPP1347 like domain"/>
    <property type="match status" value="1"/>
</dbReference>
<dbReference type="HOGENOM" id="CLU_048359_3_0_6"/>
<keyword evidence="3" id="KW-1185">Reference proteome</keyword>
<name>I3CJN9_9GAMM</name>
<evidence type="ECO:0000313" key="3">
    <source>
        <dbReference type="Proteomes" id="UP000005744"/>
    </source>
</evidence>
<dbReference type="SMART" id="SM00464">
    <property type="entry name" value="LON"/>
    <property type="match status" value="1"/>
</dbReference>
<dbReference type="InterPro" id="IPR015947">
    <property type="entry name" value="PUA-like_sf"/>
</dbReference>
<dbReference type="EMBL" id="JH600070">
    <property type="protein sequence ID" value="EIJ43832.1"/>
    <property type="molecule type" value="Genomic_DNA"/>
</dbReference>
<proteinExistence type="predicted"/>
<gene>
    <name evidence="2" type="ORF">BegalDRAFT_3005</name>
</gene>
<evidence type="ECO:0000259" key="1">
    <source>
        <dbReference type="PROSITE" id="PS51787"/>
    </source>
</evidence>
<organism evidence="2 3">
    <name type="scientific">Beggiatoa alba B18LD</name>
    <dbReference type="NCBI Taxonomy" id="395493"/>
    <lineage>
        <taxon>Bacteria</taxon>
        <taxon>Pseudomonadati</taxon>
        <taxon>Pseudomonadota</taxon>
        <taxon>Gammaproteobacteria</taxon>
        <taxon>Thiotrichales</taxon>
        <taxon>Thiotrichaceae</taxon>
        <taxon>Beggiatoa</taxon>
    </lineage>
</organism>
<dbReference type="InterPro" id="IPR046336">
    <property type="entry name" value="Lon_prtase_N_sf"/>
</dbReference>
<dbReference type="PROSITE" id="PS51787">
    <property type="entry name" value="LON_N"/>
    <property type="match status" value="1"/>
</dbReference>
<accession>I3CJN9</accession>
<protein>
    <submittedName>
        <fullName evidence="2">Peptidase S16, lon domain protein</fullName>
    </submittedName>
</protein>
<dbReference type="PANTHER" id="PTHR46732">
    <property type="entry name" value="ATP-DEPENDENT PROTEASE LA (LON) DOMAIN PROTEIN"/>
    <property type="match status" value="1"/>
</dbReference>
<dbReference type="SUPFAM" id="SSF88697">
    <property type="entry name" value="PUA domain-like"/>
    <property type="match status" value="1"/>
</dbReference>
<dbReference type="Gene3D" id="2.30.130.40">
    <property type="entry name" value="LON domain-like"/>
    <property type="match status" value="1"/>
</dbReference>
<dbReference type="Proteomes" id="UP000005744">
    <property type="component" value="Unassembled WGS sequence"/>
</dbReference>